<evidence type="ECO:0000313" key="2">
    <source>
        <dbReference type="Proteomes" id="UP000789920"/>
    </source>
</evidence>
<dbReference type="Proteomes" id="UP000789920">
    <property type="component" value="Unassembled WGS sequence"/>
</dbReference>
<feature type="non-terminal residue" evidence="1">
    <location>
        <position position="173"/>
    </location>
</feature>
<organism evidence="1 2">
    <name type="scientific">Racocetra persica</name>
    <dbReference type="NCBI Taxonomy" id="160502"/>
    <lineage>
        <taxon>Eukaryota</taxon>
        <taxon>Fungi</taxon>
        <taxon>Fungi incertae sedis</taxon>
        <taxon>Mucoromycota</taxon>
        <taxon>Glomeromycotina</taxon>
        <taxon>Glomeromycetes</taxon>
        <taxon>Diversisporales</taxon>
        <taxon>Gigasporaceae</taxon>
        <taxon>Racocetra</taxon>
    </lineage>
</organism>
<comment type="caution">
    <text evidence="1">The sequence shown here is derived from an EMBL/GenBank/DDBJ whole genome shotgun (WGS) entry which is preliminary data.</text>
</comment>
<protein>
    <submittedName>
        <fullName evidence="1">21438_t:CDS:1</fullName>
    </submittedName>
</protein>
<keyword evidence="2" id="KW-1185">Reference proteome</keyword>
<reference evidence="1" key="1">
    <citation type="submission" date="2021-06" db="EMBL/GenBank/DDBJ databases">
        <authorList>
            <person name="Kallberg Y."/>
            <person name="Tangrot J."/>
            <person name="Rosling A."/>
        </authorList>
    </citation>
    <scope>NUCLEOTIDE SEQUENCE</scope>
    <source>
        <strain evidence="1">MA461A</strain>
    </source>
</reference>
<sequence length="173" mass="19329">MLKSLRKLRKNNNDTLCLHPGCQNKVGRGRNGIDFNYCSPTCQLASFQSSNTEPVNDYIVASEIYDVDVTDTQQWSQLQTNPVILESTSGSSQNSNDISQWSRNSFRSLQQSPGSSSYSRPPQQGYTSTNDYYASSKQPGSNFSMWLNLNADQDNLDFSPFGQTSDSLPEEKV</sequence>
<gene>
    <name evidence="1" type="ORF">RPERSI_LOCUS33556</name>
</gene>
<proteinExistence type="predicted"/>
<dbReference type="EMBL" id="CAJVQC010145637">
    <property type="protein sequence ID" value="CAG8845191.1"/>
    <property type="molecule type" value="Genomic_DNA"/>
</dbReference>
<accession>A0ACA9SPA2</accession>
<name>A0ACA9SPA2_9GLOM</name>
<evidence type="ECO:0000313" key="1">
    <source>
        <dbReference type="EMBL" id="CAG8845191.1"/>
    </source>
</evidence>